<reference evidence="3 4" key="1">
    <citation type="journal article" date="2023" name="Mol. Biol. Evol.">
        <title>Genomics of Secondarily Temperate Adaptation in the Only Non-Antarctic Icefish.</title>
        <authorList>
            <person name="Rivera-Colon A.G."/>
            <person name="Rayamajhi N."/>
            <person name="Minhas B.F."/>
            <person name="Madrigal G."/>
            <person name="Bilyk K.T."/>
            <person name="Yoon V."/>
            <person name="Hune M."/>
            <person name="Gregory S."/>
            <person name="Cheng C.H.C."/>
            <person name="Catchen J.M."/>
        </authorList>
    </citation>
    <scope>NUCLEOTIDE SEQUENCE [LARGE SCALE GENOMIC DNA]</scope>
    <source>
        <strain evidence="3">JC2023a</strain>
    </source>
</reference>
<organism evidence="3 4">
    <name type="scientific">Champsocephalus esox</name>
    <name type="common">pike icefish</name>
    <dbReference type="NCBI Taxonomy" id="159716"/>
    <lineage>
        <taxon>Eukaryota</taxon>
        <taxon>Metazoa</taxon>
        <taxon>Chordata</taxon>
        <taxon>Craniata</taxon>
        <taxon>Vertebrata</taxon>
        <taxon>Euteleostomi</taxon>
        <taxon>Actinopterygii</taxon>
        <taxon>Neopterygii</taxon>
        <taxon>Teleostei</taxon>
        <taxon>Neoteleostei</taxon>
        <taxon>Acanthomorphata</taxon>
        <taxon>Eupercaria</taxon>
        <taxon>Perciformes</taxon>
        <taxon>Notothenioidei</taxon>
        <taxon>Channichthyidae</taxon>
        <taxon>Champsocephalus</taxon>
    </lineage>
</organism>
<feature type="region of interest" description="Disordered" evidence="1">
    <location>
        <begin position="295"/>
        <end position="348"/>
    </location>
</feature>
<gene>
    <name evidence="3" type="ORF">CesoFtcFv8_017063</name>
</gene>
<evidence type="ECO:0000259" key="2">
    <source>
        <dbReference type="Pfam" id="PF03372"/>
    </source>
</evidence>
<dbReference type="Proteomes" id="UP001335648">
    <property type="component" value="Unassembled WGS sequence"/>
</dbReference>
<feature type="compositionally biased region" description="Pro residues" evidence="1">
    <location>
        <begin position="333"/>
        <end position="345"/>
    </location>
</feature>
<dbReference type="Gene3D" id="3.60.10.10">
    <property type="entry name" value="Endonuclease/exonuclease/phosphatase"/>
    <property type="match status" value="1"/>
</dbReference>
<name>A0AAN8GNQ6_9TELE</name>
<dbReference type="PANTHER" id="PTHR46670:SF3">
    <property type="entry name" value="ENDONUCLEASE_EXONUCLEASE_PHOSPHATASE DOMAIN-CONTAINING PROTEIN"/>
    <property type="match status" value="1"/>
</dbReference>
<sequence>MLKYSISQLLSFTNSSTPSSISVIRHLGLLRRPRYIHRSTRHSFVYFQHGQSIASICSTQRTVAHLTRHQNATPTAPFSPAHLHSQLHVIPGADPTPLRFPTYITSHFSPPSSPPPLLHCPPSRAHPRAANLANLIPLQSATTPPTPHLTNFALLNIRSLNNKAHILHEIILDKSIDFFLLTETWQQPNDLFSLNQTSPPGFNDITKPRPSVPSFEFLAFKAPPSLTVILIYRPPKPHPSFLSDLTELLTIASSLSSRLLLLGDLNIHMDSPPANSLLNSPPFWTISQLPNMSPSPPMIKNTSLTLSAPPTSQYSTSTPAPFPSLTTNSYSSPSPPPSATPPPPRTITFRNVRSVDPQHLSDLLSSTLAPGLEPQLTPDEQLNHLNSTLLASLNSLATLKRKNVTFKTSSPWFTPALRKLKQTGRQLERLTMKSSLTVHHESYKLHLTTYRDAFTAAKTAYLSTIFTDPSHNPRTLFSTVNKLLKPRADTLPSSTSTLCS</sequence>
<dbReference type="AlphaFoldDB" id="A0AAN8GNQ6"/>
<dbReference type="InterPro" id="IPR036691">
    <property type="entry name" value="Endo/exonu/phosph_ase_sf"/>
</dbReference>
<feature type="compositionally biased region" description="Polar residues" evidence="1">
    <location>
        <begin position="300"/>
        <end position="319"/>
    </location>
</feature>
<keyword evidence="4" id="KW-1185">Reference proteome</keyword>
<protein>
    <recommendedName>
        <fullName evidence="2">Endonuclease/exonuclease/phosphatase domain-containing protein</fullName>
    </recommendedName>
</protein>
<dbReference type="Pfam" id="PF03372">
    <property type="entry name" value="Exo_endo_phos"/>
    <property type="match status" value="1"/>
</dbReference>
<feature type="compositionally biased region" description="Low complexity" evidence="1">
    <location>
        <begin position="323"/>
        <end position="332"/>
    </location>
</feature>
<proteinExistence type="predicted"/>
<dbReference type="PANTHER" id="PTHR46670">
    <property type="entry name" value="ENDO/EXONUCLEASE/PHOSPHATASE DOMAIN-CONTAINING PROTEIN"/>
    <property type="match status" value="1"/>
</dbReference>
<dbReference type="InterPro" id="IPR005135">
    <property type="entry name" value="Endo/exonuclease/phosphatase"/>
</dbReference>
<dbReference type="SUPFAM" id="SSF56219">
    <property type="entry name" value="DNase I-like"/>
    <property type="match status" value="1"/>
</dbReference>
<feature type="domain" description="Endonuclease/exonuclease/phosphatase" evidence="2">
    <location>
        <begin position="155"/>
        <end position="317"/>
    </location>
</feature>
<comment type="caution">
    <text evidence="3">The sequence shown here is derived from an EMBL/GenBank/DDBJ whole genome shotgun (WGS) entry which is preliminary data.</text>
</comment>
<evidence type="ECO:0000313" key="3">
    <source>
        <dbReference type="EMBL" id="KAK5885981.1"/>
    </source>
</evidence>
<evidence type="ECO:0000256" key="1">
    <source>
        <dbReference type="SAM" id="MobiDB-lite"/>
    </source>
</evidence>
<dbReference type="GO" id="GO:0003824">
    <property type="term" value="F:catalytic activity"/>
    <property type="evidence" value="ECO:0007669"/>
    <property type="project" value="InterPro"/>
</dbReference>
<accession>A0AAN8GNQ6</accession>
<dbReference type="EMBL" id="JAULUE010002059">
    <property type="protein sequence ID" value="KAK5885981.1"/>
    <property type="molecule type" value="Genomic_DNA"/>
</dbReference>
<evidence type="ECO:0000313" key="4">
    <source>
        <dbReference type="Proteomes" id="UP001335648"/>
    </source>
</evidence>